<dbReference type="EMBL" id="BOPF01000006">
    <property type="protein sequence ID" value="GIJ45140.1"/>
    <property type="molecule type" value="Genomic_DNA"/>
</dbReference>
<dbReference type="CDD" id="cd01051">
    <property type="entry name" value="Mn_catalase"/>
    <property type="match status" value="1"/>
</dbReference>
<protein>
    <recommendedName>
        <fullName evidence="7">Mn-containing catalase</fullName>
    </recommendedName>
</protein>
<keyword evidence="3" id="KW-0106">Calcium</keyword>
<proteinExistence type="inferred from homology"/>
<gene>
    <name evidence="5" type="primary">yjqC</name>
    <name evidence="5" type="ORF">Val02_20260</name>
</gene>
<dbReference type="Pfam" id="PF05067">
    <property type="entry name" value="Mn_catalase"/>
    <property type="match status" value="1"/>
</dbReference>
<evidence type="ECO:0000313" key="6">
    <source>
        <dbReference type="Proteomes" id="UP000619260"/>
    </source>
</evidence>
<feature type="binding site" evidence="3">
    <location>
        <position position="57"/>
    </location>
    <ligand>
        <name>Ca(2+)</name>
        <dbReference type="ChEBI" id="CHEBI:29108"/>
    </ligand>
</feature>
<evidence type="ECO:0000256" key="3">
    <source>
        <dbReference type="PIRSR" id="PIRSR607760-2"/>
    </source>
</evidence>
<evidence type="ECO:0000256" key="4">
    <source>
        <dbReference type="SAM" id="MobiDB-lite"/>
    </source>
</evidence>
<feature type="binding site" evidence="2">
    <location>
        <position position="183"/>
    </location>
    <ligand>
        <name>Mn(2+)</name>
        <dbReference type="ChEBI" id="CHEBI:29035"/>
        <label>1</label>
    </ligand>
</feature>
<feature type="binding site" evidence="3">
    <location>
        <position position="225"/>
    </location>
    <ligand>
        <name>Ca(2+)</name>
        <dbReference type="ChEBI" id="CHEBI:29108"/>
    </ligand>
</feature>
<keyword evidence="2" id="KW-0464">Manganese</keyword>
<name>A0A8J3YJF8_9ACTN</name>
<comment type="caution">
    <text evidence="5">The sequence shown here is derived from an EMBL/GenBank/DDBJ whole genome shotgun (WGS) entry which is preliminary data.</text>
</comment>
<feature type="region of interest" description="Disordered" evidence="4">
    <location>
        <begin position="238"/>
        <end position="291"/>
    </location>
</feature>
<accession>A0A8J3YJF8</accession>
<evidence type="ECO:0000256" key="2">
    <source>
        <dbReference type="PIRSR" id="PIRSR607760-1"/>
    </source>
</evidence>
<keyword evidence="2" id="KW-0479">Metal-binding</keyword>
<dbReference type="InterPro" id="IPR039377">
    <property type="entry name" value="Mn_catalase_dom"/>
</dbReference>
<dbReference type="GO" id="GO:0046872">
    <property type="term" value="F:metal ion binding"/>
    <property type="evidence" value="ECO:0007669"/>
    <property type="project" value="UniProtKB-KW"/>
</dbReference>
<feature type="binding site" evidence="3">
    <location>
        <position position="227"/>
    </location>
    <ligand>
        <name>Ca(2+)</name>
        <dbReference type="ChEBI" id="CHEBI:29108"/>
    </ligand>
</feature>
<keyword evidence="6" id="KW-1185">Reference proteome</keyword>
<dbReference type="InterPro" id="IPR009078">
    <property type="entry name" value="Ferritin-like_SF"/>
</dbReference>
<dbReference type="InterPro" id="IPR007760">
    <property type="entry name" value="Mn_catalase"/>
</dbReference>
<evidence type="ECO:0000313" key="5">
    <source>
        <dbReference type="EMBL" id="GIJ45140.1"/>
    </source>
</evidence>
<comment type="similarity">
    <text evidence="1">Belongs to the manganese catalase family.</text>
</comment>
<dbReference type="InterPro" id="IPR012347">
    <property type="entry name" value="Ferritin-like"/>
</dbReference>
<feature type="binding site" evidence="2">
    <location>
        <position position="150"/>
    </location>
    <ligand>
        <name>Mn(2+)</name>
        <dbReference type="ChEBI" id="CHEBI:29035"/>
        <label>1</label>
    </ligand>
</feature>
<evidence type="ECO:0000256" key="1">
    <source>
        <dbReference type="ARBA" id="ARBA00007644"/>
    </source>
</evidence>
<feature type="binding site" evidence="2">
    <location>
        <position position="35"/>
    </location>
    <ligand>
        <name>Mn(2+)</name>
        <dbReference type="ChEBI" id="CHEBI:29035"/>
        <label>1</label>
    </ligand>
</feature>
<dbReference type="Gene3D" id="1.20.1260.10">
    <property type="match status" value="1"/>
</dbReference>
<comment type="cofactor">
    <cofactor evidence="2">
        <name>Mn(2+)</name>
        <dbReference type="ChEBI" id="CHEBI:29035"/>
    </cofactor>
    <text evidence="2">Binds 2 manganese ions per subunit.</text>
</comment>
<evidence type="ECO:0008006" key="7">
    <source>
        <dbReference type="Google" id="ProtNLM"/>
    </source>
</evidence>
<feature type="binding site" evidence="3">
    <location>
        <position position="61"/>
    </location>
    <ligand>
        <name>Ca(2+)</name>
        <dbReference type="ChEBI" id="CHEBI:29108"/>
    </ligand>
</feature>
<feature type="binding site" evidence="2">
    <location>
        <position position="66"/>
    </location>
    <ligand>
        <name>Mn(2+)</name>
        <dbReference type="ChEBI" id="CHEBI:29035"/>
        <label>2</label>
    </ligand>
</feature>
<dbReference type="Proteomes" id="UP000619260">
    <property type="component" value="Unassembled WGS sequence"/>
</dbReference>
<reference evidence="5" key="1">
    <citation type="submission" date="2021-01" db="EMBL/GenBank/DDBJ databases">
        <title>Whole genome shotgun sequence of Virgisporangium aliadipatigenens NBRC 105644.</title>
        <authorList>
            <person name="Komaki H."/>
            <person name="Tamura T."/>
        </authorList>
    </citation>
    <scope>NUCLEOTIDE SEQUENCE</scope>
    <source>
        <strain evidence="5">NBRC 105644</strain>
    </source>
</reference>
<sequence>MFFHNSGLQYEAKPDGPDAIYARKMQEILGGAWGEITVALQYLFQGWNCRLPGKYKDMLLDIGTEELAHVEMLSVMIARLLEGAPLADQEAAMADNPMLSAVLGGMDPQHAIVSGLGAMPNDSNGYPWNGRYIVASGNLLADFRANVTAESQGRLQAARLFEMTEDPGCKELLRFLIARDGMHQNQWLAAIESLKEEGLDETPVPAAFPLSEQNQEVGYTYISLSSGKESLKGRWADGPSMDSKGTFTAVSDPLPTTGEPVLPPTDPRLFGTPPMPNGAGGLVEKAKDLLT</sequence>
<feature type="binding site" evidence="2">
    <location>
        <position position="69"/>
    </location>
    <ligand>
        <name>Mn(2+)</name>
        <dbReference type="ChEBI" id="CHEBI:29035"/>
        <label>1</label>
    </ligand>
</feature>
<dbReference type="RefSeq" id="WP_203898689.1">
    <property type="nucleotide sequence ID" value="NZ_BOPF01000006.1"/>
</dbReference>
<dbReference type="AlphaFoldDB" id="A0A8J3YJF8"/>
<comment type="cofactor">
    <cofactor evidence="3">
        <name>Ca(2+)</name>
        <dbReference type="ChEBI" id="CHEBI:29108"/>
    </cofactor>
    <text evidence="3">Binds 1 Ca(2+) ion per subunit.</text>
</comment>
<organism evidence="5 6">
    <name type="scientific">Virgisporangium aliadipatigenens</name>
    <dbReference type="NCBI Taxonomy" id="741659"/>
    <lineage>
        <taxon>Bacteria</taxon>
        <taxon>Bacillati</taxon>
        <taxon>Actinomycetota</taxon>
        <taxon>Actinomycetes</taxon>
        <taxon>Micromonosporales</taxon>
        <taxon>Micromonosporaceae</taxon>
        <taxon>Virgisporangium</taxon>
    </lineage>
</organism>
<dbReference type="SUPFAM" id="SSF47240">
    <property type="entry name" value="Ferritin-like"/>
    <property type="match status" value="1"/>
</dbReference>